<evidence type="ECO:0000256" key="4">
    <source>
        <dbReference type="ARBA" id="ARBA00023125"/>
    </source>
</evidence>
<organism evidence="10 11">
    <name type="scientific">Sinomicrobium oceani</name>
    <dbReference type="NCBI Taxonomy" id="1150368"/>
    <lineage>
        <taxon>Bacteria</taxon>
        <taxon>Pseudomonadati</taxon>
        <taxon>Bacteroidota</taxon>
        <taxon>Flavobacteriia</taxon>
        <taxon>Flavobacteriales</taxon>
        <taxon>Flavobacteriaceae</taxon>
        <taxon>Sinomicrobium</taxon>
    </lineage>
</organism>
<evidence type="ECO:0000313" key="10">
    <source>
        <dbReference type="EMBL" id="SFW59267.1"/>
    </source>
</evidence>
<dbReference type="Gene3D" id="3.40.50.2300">
    <property type="match status" value="1"/>
</dbReference>
<evidence type="ECO:0000256" key="6">
    <source>
        <dbReference type="PROSITE-ProRule" id="PRU00169"/>
    </source>
</evidence>
<dbReference type="InterPro" id="IPR001867">
    <property type="entry name" value="OmpR/PhoB-type_DNA-bd"/>
</dbReference>
<evidence type="ECO:0000256" key="1">
    <source>
        <dbReference type="ARBA" id="ARBA00022553"/>
    </source>
</evidence>
<evidence type="ECO:0000256" key="2">
    <source>
        <dbReference type="ARBA" id="ARBA00023012"/>
    </source>
</evidence>
<dbReference type="RefSeq" id="WP_072317781.1">
    <property type="nucleotide sequence ID" value="NZ_FPJE01000013.1"/>
</dbReference>
<dbReference type="InterPro" id="IPR001789">
    <property type="entry name" value="Sig_transdc_resp-reg_receiver"/>
</dbReference>
<keyword evidence="5" id="KW-0804">Transcription</keyword>
<dbReference type="SMART" id="SM00862">
    <property type="entry name" value="Trans_reg_C"/>
    <property type="match status" value="1"/>
</dbReference>
<feature type="DNA-binding region" description="OmpR/PhoB-type" evidence="7">
    <location>
        <begin position="125"/>
        <end position="224"/>
    </location>
</feature>
<dbReference type="GO" id="GO:0032993">
    <property type="term" value="C:protein-DNA complex"/>
    <property type="evidence" value="ECO:0007669"/>
    <property type="project" value="TreeGrafter"/>
</dbReference>
<dbReference type="AlphaFoldDB" id="A0A1K1QHZ5"/>
<dbReference type="Proteomes" id="UP000182248">
    <property type="component" value="Unassembled WGS sequence"/>
</dbReference>
<dbReference type="SMART" id="SM00448">
    <property type="entry name" value="REC"/>
    <property type="match status" value="1"/>
</dbReference>
<dbReference type="GO" id="GO:0000156">
    <property type="term" value="F:phosphorelay response regulator activity"/>
    <property type="evidence" value="ECO:0007669"/>
    <property type="project" value="TreeGrafter"/>
</dbReference>
<dbReference type="EMBL" id="FPJE01000013">
    <property type="protein sequence ID" value="SFW59267.1"/>
    <property type="molecule type" value="Genomic_DNA"/>
</dbReference>
<dbReference type="Gene3D" id="1.10.10.10">
    <property type="entry name" value="Winged helix-like DNA-binding domain superfamily/Winged helix DNA-binding domain"/>
    <property type="match status" value="1"/>
</dbReference>
<keyword evidence="1 6" id="KW-0597">Phosphoprotein</keyword>
<dbReference type="STRING" id="1150368.SAMN02927921_02566"/>
<keyword evidence="3" id="KW-0805">Transcription regulation</keyword>
<dbReference type="GO" id="GO:0000976">
    <property type="term" value="F:transcription cis-regulatory region binding"/>
    <property type="evidence" value="ECO:0007669"/>
    <property type="project" value="TreeGrafter"/>
</dbReference>
<dbReference type="InterPro" id="IPR036388">
    <property type="entry name" value="WH-like_DNA-bd_sf"/>
</dbReference>
<dbReference type="InterPro" id="IPR039420">
    <property type="entry name" value="WalR-like"/>
</dbReference>
<keyword evidence="11" id="KW-1185">Reference proteome</keyword>
<keyword evidence="4 7" id="KW-0238">DNA-binding</keyword>
<dbReference type="PROSITE" id="PS51755">
    <property type="entry name" value="OMPR_PHOB"/>
    <property type="match status" value="1"/>
</dbReference>
<dbReference type="PANTHER" id="PTHR48111">
    <property type="entry name" value="REGULATOR OF RPOS"/>
    <property type="match status" value="1"/>
</dbReference>
<dbReference type="GO" id="GO:0005829">
    <property type="term" value="C:cytosol"/>
    <property type="evidence" value="ECO:0007669"/>
    <property type="project" value="TreeGrafter"/>
</dbReference>
<dbReference type="SUPFAM" id="SSF52172">
    <property type="entry name" value="CheY-like"/>
    <property type="match status" value="1"/>
</dbReference>
<evidence type="ECO:0000256" key="3">
    <source>
        <dbReference type="ARBA" id="ARBA00023015"/>
    </source>
</evidence>
<dbReference type="Pfam" id="PF00486">
    <property type="entry name" value="Trans_reg_C"/>
    <property type="match status" value="1"/>
</dbReference>
<dbReference type="Gene3D" id="6.10.250.690">
    <property type="match status" value="1"/>
</dbReference>
<evidence type="ECO:0000313" key="11">
    <source>
        <dbReference type="Proteomes" id="UP000182248"/>
    </source>
</evidence>
<feature type="domain" description="Response regulatory" evidence="8">
    <location>
        <begin position="2"/>
        <end position="117"/>
    </location>
</feature>
<sequence length="225" mass="25385">MKVLIAEDELSLRESVAAYLRKEGYVCEVAADYDEASYRLSLYTYDIVVLDINLVTGSGIDVLKALKASGEHGTAVVIISANNALDDKLEGLDLGADDYLTKPFHLAELNSRMRAVLRRRKFDGGHVLNFNEISVDTAARQVWVEAKEIILTRKEYDLLLFFMTNKNRVLSKEIIAEHLWGDNSDLADNFDFIYVHVNNLRKKMTGAGAKYIRTAYGSGYKFMDD</sequence>
<name>A0A1K1QHZ5_9FLAO</name>
<evidence type="ECO:0000259" key="9">
    <source>
        <dbReference type="PROSITE" id="PS51755"/>
    </source>
</evidence>
<proteinExistence type="predicted"/>
<dbReference type="OrthoDB" id="9790442at2"/>
<dbReference type="GO" id="GO:0006355">
    <property type="term" value="P:regulation of DNA-templated transcription"/>
    <property type="evidence" value="ECO:0007669"/>
    <property type="project" value="InterPro"/>
</dbReference>
<evidence type="ECO:0000259" key="8">
    <source>
        <dbReference type="PROSITE" id="PS50110"/>
    </source>
</evidence>
<dbReference type="Pfam" id="PF00072">
    <property type="entry name" value="Response_reg"/>
    <property type="match status" value="1"/>
</dbReference>
<keyword evidence="2" id="KW-0902">Two-component regulatory system</keyword>
<dbReference type="CDD" id="cd00383">
    <property type="entry name" value="trans_reg_C"/>
    <property type="match status" value="1"/>
</dbReference>
<feature type="domain" description="OmpR/PhoB-type" evidence="9">
    <location>
        <begin position="125"/>
        <end position="224"/>
    </location>
</feature>
<dbReference type="PROSITE" id="PS50110">
    <property type="entry name" value="RESPONSE_REGULATORY"/>
    <property type="match status" value="1"/>
</dbReference>
<reference evidence="10 11" key="1">
    <citation type="submission" date="2016-11" db="EMBL/GenBank/DDBJ databases">
        <authorList>
            <person name="Jaros S."/>
            <person name="Januszkiewicz K."/>
            <person name="Wedrychowicz H."/>
        </authorList>
    </citation>
    <scope>NUCLEOTIDE SEQUENCE [LARGE SCALE GENOMIC DNA]</scope>
    <source>
        <strain evidence="10 11">CGMCC 1.12145</strain>
    </source>
</reference>
<dbReference type="InterPro" id="IPR011006">
    <property type="entry name" value="CheY-like_superfamily"/>
</dbReference>
<protein>
    <submittedName>
        <fullName evidence="10">DNA-binding response regulator, OmpR family, contains REC and winged-helix (WHTH) domain</fullName>
    </submittedName>
</protein>
<accession>A0A1K1QHZ5</accession>
<evidence type="ECO:0000256" key="7">
    <source>
        <dbReference type="PROSITE-ProRule" id="PRU01091"/>
    </source>
</evidence>
<evidence type="ECO:0000256" key="5">
    <source>
        <dbReference type="ARBA" id="ARBA00023163"/>
    </source>
</evidence>
<gene>
    <name evidence="10" type="ORF">SAMN02927921_02566</name>
</gene>
<feature type="modified residue" description="4-aspartylphosphate" evidence="6">
    <location>
        <position position="51"/>
    </location>
</feature>
<dbReference type="PANTHER" id="PTHR48111:SF22">
    <property type="entry name" value="REGULATOR OF RPOS"/>
    <property type="match status" value="1"/>
</dbReference>